<dbReference type="GO" id="GO:0030414">
    <property type="term" value="F:peptidase inhibitor activity"/>
    <property type="evidence" value="ECO:0007669"/>
    <property type="project" value="InterPro"/>
</dbReference>
<feature type="signal peptide" evidence="2">
    <location>
        <begin position="1"/>
        <end position="22"/>
    </location>
</feature>
<evidence type="ECO:0000313" key="5">
    <source>
        <dbReference type="WBParaSite" id="TMUE_3000012090.1"/>
    </source>
</evidence>
<keyword evidence="4" id="KW-1185">Reference proteome</keyword>
<dbReference type="Pfam" id="PF00095">
    <property type="entry name" value="WAP"/>
    <property type="match status" value="1"/>
</dbReference>
<feature type="compositionally biased region" description="Pro residues" evidence="1">
    <location>
        <begin position="65"/>
        <end position="97"/>
    </location>
</feature>
<dbReference type="Proteomes" id="UP000046395">
    <property type="component" value="Unassembled WGS sequence"/>
</dbReference>
<name>A0A5S6QXV8_TRIMR</name>
<dbReference type="InterPro" id="IPR008197">
    <property type="entry name" value="WAP_dom"/>
</dbReference>
<evidence type="ECO:0000259" key="3">
    <source>
        <dbReference type="Pfam" id="PF00095"/>
    </source>
</evidence>
<dbReference type="AlphaFoldDB" id="A0A5S6QXV8"/>
<feature type="chain" id="PRO_5024357777" evidence="2">
    <location>
        <begin position="23"/>
        <end position="152"/>
    </location>
</feature>
<dbReference type="WBParaSite" id="TMUE_3000012090.1">
    <property type="protein sequence ID" value="TMUE_3000012090.1"/>
    <property type="gene ID" value="WBGene00301468"/>
</dbReference>
<sequence>MAMHHYLAVIILLQLYVREAQSHSSHHSYESRHRPPGMGPVGHMRPHSGHFPSHSMEYMPHHPPHGPPPPMHSGHGPHPPPPPIHHVPGHHPPPPPHVDQGGNHTKRTKPGTRKVINLISLYPQRCTTDMDCPGDYKCCLVLGEFRCDAPIR</sequence>
<keyword evidence="2" id="KW-0732">Signal</keyword>
<dbReference type="SUPFAM" id="SSF57256">
    <property type="entry name" value="Elafin-like"/>
    <property type="match status" value="1"/>
</dbReference>
<evidence type="ECO:0000256" key="1">
    <source>
        <dbReference type="SAM" id="MobiDB-lite"/>
    </source>
</evidence>
<feature type="domain" description="WAP" evidence="3">
    <location>
        <begin position="123"/>
        <end position="147"/>
    </location>
</feature>
<dbReference type="GO" id="GO:0005576">
    <property type="term" value="C:extracellular region"/>
    <property type="evidence" value="ECO:0007669"/>
    <property type="project" value="InterPro"/>
</dbReference>
<organism evidence="4 5">
    <name type="scientific">Trichuris muris</name>
    <name type="common">Mouse whipworm</name>
    <dbReference type="NCBI Taxonomy" id="70415"/>
    <lineage>
        <taxon>Eukaryota</taxon>
        <taxon>Metazoa</taxon>
        <taxon>Ecdysozoa</taxon>
        <taxon>Nematoda</taxon>
        <taxon>Enoplea</taxon>
        <taxon>Dorylaimia</taxon>
        <taxon>Trichinellida</taxon>
        <taxon>Trichuridae</taxon>
        <taxon>Trichuris</taxon>
    </lineage>
</organism>
<dbReference type="Gene3D" id="4.10.75.10">
    <property type="entry name" value="Elafin-like"/>
    <property type="match status" value="1"/>
</dbReference>
<reference evidence="5" key="1">
    <citation type="submission" date="2019-12" db="UniProtKB">
        <authorList>
            <consortium name="WormBaseParasite"/>
        </authorList>
    </citation>
    <scope>IDENTIFICATION</scope>
</reference>
<evidence type="ECO:0000313" key="4">
    <source>
        <dbReference type="Proteomes" id="UP000046395"/>
    </source>
</evidence>
<feature type="region of interest" description="Disordered" evidence="1">
    <location>
        <begin position="24"/>
        <end position="113"/>
    </location>
</feature>
<evidence type="ECO:0000256" key="2">
    <source>
        <dbReference type="SAM" id="SignalP"/>
    </source>
</evidence>
<protein>
    <submittedName>
        <fullName evidence="5">WAP domain-containing protein</fullName>
    </submittedName>
</protein>
<proteinExistence type="predicted"/>
<dbReference type="InterPro" id="IPR036645">
    <property type="entry name" value="Elafin-like_sf"/>
</dbReference>
<accession>A0A5S6QXV8</accession>